<dbReference type="SUPFAM" id="SSF52540">
    <property type="entry name" value="P-loop containing nucleoside triphosphate hydrolases"/>
    <property type="match status" value="1"/>
</dbReference>
<dbReference type="PROSITE" id="PS00211">
    <property type="entry name" value="ABC_TRANSPORTER_1"/>
    <property type="match status" value="1"/>
</dbReference>
<keyword evidence="8 10" id="KW-0472">Membrane</keyword>
<evidence type="ECO:0000256" key="5">
    <source>
        <dbReference type="ARBA" id="ARBA00022741"/>
    </source>
</evidence>
<gene>
    <name evidence="13" type="ORF">SOCE26_000180</name>
</gene>
<feature type="domain" description="ABC transmembrane type-1" evidence="12">
    <location>
        <begin position="95"/>
        <end position="377"/>
    </location>
</feature>
<dbReference type="Pfam" id="PF00664">
    <property type="entry name" value="ABC_membrane"/>
    <property type="match status" value="1"/>
</dbReference>
<dbReference type="PANTHER" id="PTHR43394:SF1">
    <property type="entry name" value="ATP-BINDING CASSETTE SUB-FAMILY B MEMBER 10, MITOCHONDRIAL"/>
    <property type="match status" value="1"/>
</dbReference>
<dbReference type="AlphaFoldDB" id="A0A2L0EH72"/>
<organism evidence="13 14">
    <name type="scientific">Sorangium cellulosum</name>
    <name type="common">Polyangium cellulosum</name>
    <dbReference type="NCBI Taxonomy" id="56"/>
    <lineage>
        <taxon>Bacteria</taxon>
        <taxon>Pseudomonadati</taxon>
        <taxon>Myxococcota</taxon>
        <taxon>Polyangia</taxon>
        <taxon>Polyangiales</taxon>
        <taxon>Polyangiaceae</taxon>
        <taxon>Sorangium</taxon>
    </lineage>
</organism>
<dbReference type="Pfam" id="PF00005">
    <property type="entry name" value="ABC_tran"/>
    <property type="match status" value="1"/>
</dbReference>
<evidence type="ECO:0000256" key="7">
    <source>
        <dbReference type="ARBA" id="ARBA00022989"/>
    </source>
</evidence>
<evidence type="ECO:0000256" key="6">
    <source>
        <dbReference type="ARBA" id="ARBA00022840"/>
    </source>
</evidence>
<dbReference type="InterPro" id="IPR011527">
    <property type="entry name" value="ABC1_TM_dom"/>
</dbReference>
<evidence type="ECO:0000259" key="11">
    <source>
        <dbReference type="PROSITE" id="PS50893"/>
    </source>
</evidence>
<dbReference type="SUPFAM" id="SSF90123">
    <property type="entry name" value="ABC transporter transmembrane region"/>
    <property type="match status" value="1"/>
</dbReference>
<keyword evidence="2" id="KW-0813">Transport</keyword>
<dbReference type="GO" id="GO:0005886">
    <property type="term" value="C:plasma membrane"/>
    <property type="evidence" value="ECO:0007669"/>
    <property type="project" value="UniProtKB-SubCell"/>
</dbReference>
<dbReference type="PROSITE" id="PS50929">
    <property type="entry name" value="ABC_TM1F"/>
    <property type="match status" value="1"/>
</dbReference>
<dbReference type="Gene3D" id="1.20.1560.10">
    <property type="entry name" value="ABC transporter type 1, transmembrane domain"/>
    <property type="match status" value="1"/>
</dbReference>
<evidence type="ECO:0000256" key="9">
    <source>
        <dbReference type="SAM" id="MobiDB-lite"/>
    </source>
</evidence>
<name>A0A2L0EH72_SORCE</name>
<dbReference type="PROSITE" id="PS50893">
    <property type="entry name" value="ABC_TRANSPORTER_2"/>
    <property type="match status" value="1"/>
</dbReference>
<evidence type="ECO:0000259" key="12">
    <source>
        <dbReference type="PROSITE" id="PS50929"/>
    </source>
</evidence>
<dbReference type="GO" id="GO:0005524">
    <property type="term" value="F:ATP binding"/>
    <property type="evidence" value="ECO:0007669"/>
    <property type="project" value="UniProtKB-KW"/>
</dbReference>
<feature type="transmembrane region" description="Helical" evidence="10">
    <location>
        <begin position="94"/>
        <end position="114"/>
    </location>
</feature>
<dbReference type="InterPro" id="IPR039421">
    <property type="entry name" value="Type_1_exporter"/>
</dbReference>
<feature type="region of interest" description="Disordered" evidence="9">
    <location>
        <begin position="1"/>
        <end position="58"/>
    </location>
</feature>
<evidence type="ECO:0000256" key="1">
    <source>
        <dbReference type="ARBA" id="ARBA00004651"/>
    </source>
</evidence>
<dbReference type="EMBL" id="CP012673">
    <property type="protein sequence ID" value="AUX38641.1"/>
    <property type="molecule type" value="Genomic_DNA"/>
</dbReference>
<reference evidence="13 14" key="1">
    <citation type="submission" date="2015-09" db="EMBL/GenBank/DDBJ databases">
        <title>Sorangium comparison.</title>
        <authorList>
            <person name="Zaburannyi N."/>
            <person name="Bunk B."/>
            <person name="Overmann J."/>
            <person name="Mueller R."/>
        </authorList>
    </citation>
    <scope>NUCLEOTIDE SEQUENCE [LARGE SCALE GENOMIC DNA]</scope>
    <source>
        <strain evidence="13 14">So ce26</strain>
    </source>
</reference>
<dbReference type="CDD" id="cd18544">
    <property type="entry name" value="ABC_6TM_TmrA_like"/>
    <property type="match status" value="1"/>
</dbReference>
<feature type="transmembrane region" description="Helical" evidence="10">
    <location>
        <begin position="320"/>
        <end position="339"/>
    </location>
</feature>
<dbReference type="InterPro" id="IPR027417">
    <property type="entry name" value="P-loop_NTPase"/>
</dbReference>
<evidence type="ECO:0000313" key="14">
    <source>
        <dbReference type="Proteomes" id="UP000238348"/>
    </source>
</evidence>
<keyword evidence="3" id="KW-1003">Cell membrane</keyword>
<feature type="transmembrane region" description="Helical" evidence="10">
    <location>
        <begin position="134"/>
        <end position="155"/>
    </location>
</feature>
<proteinExistence type="predicted"/>
<evidence type="ECO:0000256" key="8">
    <source>
        <dbReference type="ARBA" id="ARBA00023136"/>
    </source>
</evidence>
<dbReference type="GO" id="GO:0015421">
    <property type="term" value="F:ABC-type oligopeptide transporter activity"/>
    <property type="evidence" value="ECO:0007669"/>
    <property type="project" value="TreeGrafter"/>
</dbReference>
<feature type="transmembrane region" description="Helical" evidence="10">
    <location>
        <begin position="345"/>
        <end position="365"/>
    </location>
</feature>
<dbReference type="RefSeq" id="WP_234023252.1">
    <property type="nucleotide sequence ID" value="NZ_CP012673.1"/>
</dbReference>
<sequence>MNSSVPSSVQSNVEPSAAQRAELGGGPAAGEAAGSPPRPSKPAPAPARGSGAKGSRRTEDVLNRFHEEAQLGEAYDARMLLRLWPFVRPQGKHLALSLALLIVTALLALMRPLIMRDALDAFGAPGGAELLTRYGFLLTGVMLLEQSLAFPQLYLMQLAGARAMADLRERVFAFLHTRRLGFFDRTPVGRLVTRVTNDVDAVGEMFASGALNAFGDLIRLAVIVAIMVSLDWRMSLLAFAAVPPVALGVNWTRRRIRDAFREVRAKTARMNAYLNEQVSGMAVVQAYAREERSAEEFDEINAAYRSANNRSIVLDATLDAAIEMVSSVCIAAVLWYAGVKSMSDQISFGTLFAFVAYIDMFFVPIRDLSARYTLLQSAMSGAERIFELLDNRDEDATAAPADASCTGAATAADEGVAFELDDVGFGYKPGVNVLRHVSIAAKSGEKIALVGATGAGKSTVASLLLRLYDVEEGKVRVFGRDVRAYPRDELRRNFAVVPQDVFLFPGTVLTNIAAGDPTPDRAKVVSALSRIGALDLFERREHGLDGVVLERGSNFSAGERQLIAFARALYRDPPILILDEATANVDSDTEARLQRALEGAMAGRTALIIAHRLSTIRAVDRIVVFHKGCVVEQGTHEHLLAADGVYSKLYRLQFARQAAAAPA</sequence>
<dbReference type="InterPro" id="IPR036640">
    <property type="entry name" value="ABC1_TM_sf"/>
</dbReference>
<dbReference type="Proteomes" id="UP000238348">
    <property type="component" value="Chromosome"/>
</dbReference>
<keyword evidence="7 10" id="KW-1133">Transmembrane helix</keyword>
<evidence type="ECO:0000256" key="3">
    <source>
        <dbReference type="ARBA" id="ARBA00022475"/>
    </source>
</evidence>
<evidence type="ECO:0000256" key="10">
    <source>
        <dbReference type="SAM" id="Phobius"/>
    </source>
</evidence>
<dbReference type="Gene3D" id="3.40.50.300">
    <property type="entry name" value="P-loop containing nucleotide triphosphate hydrolases"/>
    <property type="match status" value="1"/>
</dbReference>
<comment type="subcellular location">
    <subcellularLocation>
        <location evidence="1">Cell membrane</location>
        <topology evidence="1">Multi-pass membrane protein</topology>
    </subcellularLocation>
</comment>
<feature type="domain" description="ABC transporter" evidence="11">
    <location>
        <begin position="418"/>
        <end position="652"/>
    </location>
</feature>
<evidence type="ECO:0000256" key="4">
    <source>
        <dbReference type="ARBA" id="ARBA00022692"/>
    </source>
</evidence>
<keyword evidence="6 13" id="KW-0067">ATP-binding</keyword>
<dbReference type="SMART" id="SM00382">
    <property type="entry name" value="AAA"/>
    <property type="match status" value="1"/>
</dbReference>
<evidence type="ECO:0000313" key="13">
    <source>
        <dbReference type="EMBL" id="AUX38641.1"/>
    </source>
</evidence>
<protein>
    <submittedName>
        <fullName evidence="13">Xenobiotic ABC transporter ATP-binding protein</fullName>
    </submittedName>
</protein>
<feature type="compositionally biased region" description="Low complexity" evidence="9">
    <location>
        <begin position="1"/>
        <end position="22"/>
    </location>
</feature>
<accession>A0A2L0EH72</accession>
<dbReference type="PANTHER" id="PTHR43394">
    <property type="entry name" value="ATP-DEPENDENT PERMEASE MDL1, MITOCHONDRIAL"/>
    <property type="match status" value="1"/>
</dbReference>
<dbReference type="GO" id="GO:0016887">
    <property type="term" value="F:ATP hydrolysis activity"/>
    <property type="evidence" value="ECO:0007669"/>
    <property type="project" value="InterPro"/>
</dbReference>
<dbReference type="FunFam" id="3.40.50.300:FF:000221">
    <property type="entry name" value="Multidrug ABC transporter ATP-binding protein"/>
    <property type="match status" value="1"/>
</dbReference>
<dbReference type="InterPro" id="IPR017871">
    <property type="entry name" value="ABC_transporter-like_CS"/>
</dbReference>
<dbReference type="InterPro" id="IPR003593">
    <property type="entry name" value="AAA+_ATPase"/>
</dbReference>
<evidence type="ECO:0000256" key="2">
    <source>
        <dbReference type="ARBA" id="ARBA00022448"/>
    </source>
</evidence>
<dbReference type="InterPro" id="IPR003439">
    <property type="entry name" value="ABC_transporter-like_ATP-bd"/>
</dbReference>
<keyword evidence="4 10" id="KW-0812">Transmembrane</keyword>
<feature type="compositionally biased region" description="Pro residues" evidence="9">
    <location>
        <begin position="36"/>
        <end position="45"/>
    </location>
</feature>
<keyword evidence="5" id="KW-0547">Nucleotide-binding</keyword>